<evidence type="ECO:0000256" key="12">
    <source>
        <dbReference type="ARBA" id="ARBA00023136"/>
    </source>
</evidence>
<evidence type="ECO:0000256" key="7">
    <source>
        <dbReference type="ARBA" id="ARBA00022660"/>
    </source>
</evidence>
<keyword evidence="6" id="KW-0813">Transport</keyword>
<dbReference type="GO" id="GO:0006120">
    <property type="term" value="P:mitochondrial electron transport, NADH to ubiquinone"/>
    <property type="evidence" value="ECO:0007669"/>
    <property type="project" value="TreeGrafter"/>
</dbReference>
<keyword evidence="16" id="KW-0830">Ubiquinone</keyword>
<keyword evidence="8" id="KW-0999">Mitochondrion inner membrane</keyword>
<evidence type="ECO:0000256" key="13">
    <source>
        <dbReference type="ARBA" id="ARBA00030360"/>
    </source>
</evidence>
<dbReference type="PANTHER" id="PTHR12485">
    <property type="entry name" value="NADH-UBIQUINONE OXIDOREDUCTASE SUBUNIT B"/>
    <property type="match status" value="1"/>
</dbReference>
<keyword evidence="10" id="KW-0007">Acetylation</keyword>
<dbReference type="InterPro" id="IPR009947">
    <property type="entry name" value="NDUA7"/>
</dbReference>
<keyword evidence="11" id="KW-0496">Mitochondrion</keyword>
<comment type="subcellular location">
    <subcellularLocation>
        <location evidence="2">Mitochondrion inner membrane</location>
        <topology evidence="2">Peripheral membrane protein</topology>
        <orientation evidence="2">Matrix side</orientation>
    </subcellularLocation>
</comment>
<evidence type="ECO:0000313" key="16">
    <source>
        <dbReference type="EMBL" id="JAP86159.1"/>
    </source>
</evidence>
<evidence type="ECO:0000256" key="14">
    <source>
        <dbReference type="ARBA" id="ARBA00033401"/>
    </source>
</evidence>
<organism evidence="16">
    <name type="scientific">Rhipicephalus appendiculatus</name>
    <name type="common">Brown ear tick</name>
    <dbReference type="NCBI Taxonomy" id="34631"/>
    <lineage>
        <taxon>Eukaryota</taxon>
        <taxon>Metazoa</taxon>
        <taxon>Ecdysozoa</taxon>
        <taxon>Arthropoda</taxon>
        <taxon>Chelicerata</taxon>
        <taxon>Arachnida</taxon>
        <taxon>Acari</taxon>
        <taxon>Parasitiformes</taxon>
        <taxon>Ixodida</taxon>
        <taxon>Ixodoidea</taxon>
        <taxon>Ixodidae</taxon>
        <taxon>Rhipicephalinae</taxon>
        <taxon>Rhipicephalus</taxon>
        <taxon>Rhipicephalus</taxon>
    </lineage>
</organism>
<feature type="region of interest" description="Disordered" evidence="15">
    <location>
        <begin position="23"/>
        <end position="50"/>
    </location>
</feature>
<dbReference type="AlphaFoldDB" id="A0A131Z426"/>
<evidence type="ECO:0000256" key="2">
    <source>
        <dbReference type="ARBA" id="ARBA00004443"/>
    </source>
</evidence>
<feature type="compositionally biased region" description="Pro residues" evidence="15">
    <location>
        <begin position="37"/>
        <end position="47"/>
    </location>
</feature>
<reference evidence="16" key="1">
    <citation type="journal article" date="2016" name="Ticks Tick Borne Dis.">
        <title>De novo assembly and annotation of the salivary gland transcriptome of Rhipicephalus appendiculatus male and female ticks during blood feeding.</title>
        <authorList>
            <person name="de Castro M.H."/>
            <person name="de Klerk D."/>
            <person name="Pienaar R."/>
            <person name="Latif A.A."/>
            <person name="Rees D.J."/>
            <person name="Mans B.J."/>
        </authorList>
    </citation>
    <scope>NUCLEOTIDE SEQUENCE</scope>
    <source>
        <tissue evidence="16">Salivary glands</tissue>
    </source>
</reference>
<dbReference type="EMBL" id="GEDV01002398">
    <property type="protein sequence ID" value="JAP86159.1"/>
    <property type="molecule type" value="Transcribed_RNA"/>
</dbReference>
<evidence type="ECO:0000256" key="8">
    <source>
        <dbReference type="ARBA" id="ARBA00022792"/>
    </source>
</evidence>
<evidence type="ECO:0000256" key="11">
    <source>
        <dbReference type="ARBA" id="ARBA00023128"/>
    </source>
</evidence>
<feature type="region of interest" description="Disordered" evidence="15">
    <location>
        <begin position="81"/>
        <end position="102"/>
    </location>
</feature>
<evidence type="ECO:0000256" key="10">
    <source>
        <dbReference type="ARBA" id="ARBA00022990"/>
    </source>
</evidence>
<protein>
    <recommendedName>
        <fullName evidence="5">NADH dehydrogenase [ubiquinone] 1 alpha subcomplex subunit 7</fullName>
    </recommendedName>
    <alternativeName>
        <fullName evidence="14">Complex I-B14.5a</fullName>
    </alternativeName>
    <alternativeName>
        <fullName evidence="13">NADH-ubiquinone oxidoreductase subunit B14.5a</fullName>
    </alternativeName>
</protein>
<name>A0A131Z426_RHIAP</name>
<sequence length="102" mass="11428">MSTHRSVSPAIRLVRDFLLGRHPNGQLRFPDEISTRSPPPPNLPPGPACKLSDNYYYTRDGRREVDHPKLLFDGTIPMKKIEAGEGAKGKPKLPEPGIRYLP</sequence>
<evidence type="ECO:0000256" key="15">
    <source>
        <dbReference type="SAM" id="MobiDB-lite"/>
    </source>
</evidence>
<accession>A0A131Z426</accession>
<evidence type="ECO:0000256" key="4">
    <source>
        <dbReference type="ARBA" id="ARBA00011533"/>
    </source>
</evidence>
<evidence type="ECO:0000256" key="5">
    <source>
        <dbReference type="ARBA" id="ARBA00016383"/>
    </source>
</evidence>
<evidence type="ECO:0000256" key="6">
    <source>
        <dbReference type="ARBA" id="ARBA00022448"/>
    </source>
</evidence>
<dbReference type="GO" id="GO:0005743">
    <property type="term" value="C:mitochondrial inner membrane"/>
    <property type="evidence" value="ECO:0007669"/>
    <property type="project" value="UniProtKB-SubCell"/>
</dbReference>
<keyword evidence="7" id="KW-0679">Respiratory chain</keyword>
<keyword evidence="12" id="KW-0472">Membrane</keyword>
<dbReference type="Pfam" id="PF07347">
    <property type="entry name" value="CI-B14_5a"/>
    <property type="match status" value="1"/>
</dbReference>
<evidence type="ECO:0000256" key="3">
    <source>
        <dbReference type="ARBA" id="ARBA00005482"/>
    </source>
</evidence>
<comment type="function">
    <text evidence="1">Accessory subunit of the mitochondrial membrane respiratory chain NADH dehydrogenase (Complex I), that is believed not to be involved in catalysis. Complex I functions in the transfer of electrons from NADH to the respiratory chain. The immediate electron acceptor for the enzyme is believed to be ubiquinone.</text>
</comment>
<comment type="similarity">
    <text evidence="3">Belongs to the complex I NDUFA7 subunit family.</text>
</comment>
<keyword evidence="9" id="KW-0249">Electron transport</keyword>
<evidence type="ECO:0000256" key="9">
    <source>
        <dbReference type="ARBA" id="ARBA00022982"/>
    </source>
</evidence>
<evidence type="ECO:0000256" key="1">
    <source>
        <dbReference type="ARBA" id="ARBA00003195"/>
    </source>
</evidence>
<comment type="subunit">
    <text evidence="4">Complex I is composed of 45 different subunits.</text>
</comment>
<proteinExistence type="inferred from homology"/>
<dbReference type="PANTHER" id="PTHR12485:SF1">
    <property type="entry name" value="NADH DEHYDROGENASE [UBIQUINONE] 1 ALPHA SUBCOMPLEX SUBUNIT 7"/>
    <property type="match status" value="1"/>
</dbReference>